<name>A0ABM0IPG3_ECHTE</name>
<keyword evidence="5" id="KW-0694">RNA-binding</keyword>
<dbReference type="Proteomes" id="UP000694863">
    <property type="component" value="Unplaced"/>
</dbReference>
<proteinExistence type="inferred from homology"/>
<evidence type="ECO:0000256" key="5">
    <source>
        <dbReference type="ARBA" id="ARBA00022884"/>
    </source>
</evidence>
<feature type="domain" description="RNase NYN" evidence="10">
    <location>
        <begin position="530"/>
        <end position="682"/>
    </location>
</feature>
<evidence type="ECO:0000256" key="7">
    <source>
        <dbReference type="ARBA" id="ARBA00038274"/>
    </source>
</evidence>
<dbReference type="RefSeq" id="XP_004704744.1">
    <property type="nucleotide sequence ID" value="XM_004704687.2"/>
</dbReference>
<evidence type="ECO:0000256" key="6">
    <source>
        <dbReference type="ARBA" id="ARBA00023242"/>
    </source>
</evidence>
<feature type="region of interest" description="Disordered" evidence="9">
    <location>
        <begin position="457"/>
        <end position="485"/>
    </location>
</feature>
<evidence type="ECO:0000256" key="1">
    <source>
        <dbReference type="ARBA" id="ARBA00004322"/>
    </source>
</evidence>
<feature type="compositionally biased region" description="Pro residues" evidence="9">
    <location>
        <begin position="470"/>
        <end position="485"/>
    </location>
</feature>
<feature type="domain" description="N4BP1 UBA-like" evidence="12">
    <location>
        <begin position="258"/>
        <end position="301"/>
    </location>
</feature>
<evidence type="ECO:0000259" key="12">
    <source>
        <dbReference type="Pfam" id="PF23053"/>
    </source>
</evidence>
<keyword evidence="3" id="KW-0399">Innate immunity</keyword>
<feature type="domain" description="N4BP1 second type I KH-domain" evidence="11">
    <location>
        <begin position="1"/>
        <end position="105"/>
    </location>
</feature>
<dbReference type="Gene3D" id="3.40.50.11980">
    <property type="match status" value="1"/>
</dbReference>
<protein>
    <recommendedName>
        <fullName evidence="8">NEDD4-binding protein 1</fullName>
    </recommendedName>
</protein>
<gene>
    <name evidence="15" type="primary">N4BP1</name>
</gene>
<feature type="domain" description="N4BP1 C-terminal UBA" evidence="13">
    <location>
        <begin position="758"/>
        <end position="806"/>
    </location>
</feature>
<dbReference type="Pfam" id="PF23053">
    <property type="entry name" value="UBA_N4BP1"/>
    <property type="match status" value="1"/>
</dbReference>
<keyword evidence="4" id="KW-0391">Immunity</keyword>
<keyword evidence="6" id="KW-0539">Nucleus</keyword>
<dbReference type="GeneID" id="101638468"/>
<dbReference type="Pfam" id="PF23052">
    <property type="entry name" value="KH_N4BP1_2nd"/>
    <property type="match status" value="1"/>
</dbReference>
<evidence type="ECO:0000259" key="10">
    <source>
        <dbReference type="Pfam" id="PF11977"/>
    </source>
</evidence>
<comment type="similarity">
    <text evidence="7">Belongs to the N4BP1 family.</text>
</comment>
<evidence type="ECO:0000259" key="13">
    <source>
        <dbReference type="Pfam" id="PF23054"/>
    </source>
</evidence>
<feature type="region of interest" description="Disordered" evidence="9">
    <location>
        <begin position="188"/>
        <end position="224"/>
    </location>
</feature>
<dbReference type="PANTHER" id="PTHR12876:SF26">
    <property type="entry name" value="NEDD4-BINDING PROTEIN 1"/>
    <property type="match status" value="1"/>
</dbReference>
<dbReference type="Pfam" id="PF23054">
    <property type="entry name" value="UBA_N4BP1_C"/>
    <property type="match status" value="1"/>
</dbReference>
<evidence type="ECO:0000313" key="14">
    <source>
        <dbReference type="Proteomes" id="UP000694863"/>
    </source>
</evidence>
<comment type="subcellular location">
    <subcellularLocation>
        <location evidence="1">Nucleus</location>
        <location evidence="1">PML body</location>
    </subcellularLocation>
    <subcellularLocation>
        <location evidence="2">Nucleus</location>
        <location evidence="2">Nucleolus</location>
    </subcellularLocation>
</comment>
<dbReference type="InterPro" id="IPR056631">
    <property type="entry name" value="UBA_N4BP1"/>
</dbReference>
<dbReference type="InterPro" id="IPR056630">
    <property type="entry name" value="KH_N4BP1_2nd"/>
</dbReference>
<accession>A0ABM0IPG3</accession>
<dbReference type="InterPro" id="IPR056578">
    <property type="entry name" value="UBA_N4BP1_C"/>
</dbReference>
<evidence type="ECO:0000256" key="8">
    <source>
        <dbReference type="ARBA" id="ARBA00039336"/>
    </source>
</evidence>
<evidence type="ECO:0000256" key="3">
    <source>
        <dbReference type="ARBA" id="ARBA00022588"/>
    </source>
</evidence>
<evidence type="ECO:0000256" key="4">
    <source>
        <dbReference type="ARBA" id="ARBA00022859"/>
    </source>
</evidence>
<dbReference type="PANTHER" id="PTHR12876">
    <property type="entry name" value="N4BP1-RELATED"/>
    <property type="match status" value="1"/>
</dbReference>
<organism evidence="14 15">
    <name type="scientific">Echinops telfairi</name>
    <name type="common">Lesser hedgehog tenrec</name>
    <dbReference type="NCBI Taxonomy" id="9371"/>
    <lineage>
        <taxon>Eukaryota</taxon>
        <taxon>Metazoa</taxon>
        <taxon>Chordata</taxon>
        <taxon>Craniata</taxon>
        <taxon>Vertebrata</taxon>
        <taxon>Euteleostomi</taxon>
        <taxon>Mammalia</taxon>
        <taxon>Eutheria</taxon>
        <taxon>Afrotheria</taxon>
        <taxon>Tenrecidae</taxon>
        <taxon>Tenrecinae</taxon>
        <taxon>Echinops</taxon>
    </lineage>
</organism>
<evidence type="ECO:0000256" key="2">
    <source>
        <dbReference type="ARBA" id="ARBA00004604"/>
    </source>
</evidence>
<keyword evidence="14" id="KW-1185">Reference proteome</keyword>
<evidence type="ECO:0000256" key="9">
    <source>
        <dbReference type="SAM" id="MobiDB-lite"/>
    </source>
</evidence>
<reference evidence="15" key="1">
    <citation type="submission" date="2025-08" db="UniProtKB">
        <authorList>
            <consortium name="RefSeq"/>
        </authorList>
    </citation>
    <scope>IDENTIFICATION</scope>
</reference>
<sequence>MHCIFVGAQSLFLKSLIQDTCADLCILDIGLLGIRGSAEAVVMARSHIQQFVKLFENNENLPSSQKESEVKKEFKQFVEARADNYTMDLLILPTSLKKELLTLTQGEGNLFETGENDVIEIRDCKQAEFTQDIATGMNITSDEIILQDDARDKAGTPVSELTQKMDTVFSRSPDVLFVPANGLSPDEEGLSKERICHKRRSSDSEERNTKKPFSLENVEEGELLHDGKTSASSVIIDLSESDSEYFSPDVKDTSEEMEYNILVNFFKTMGYSQEIVEKIIREFGPSTEPLLLLEEIEKENKRFQEDKEFSSDNMYPETNKTKNKGICSNVNALTVDSTAKKTQTHTQKNMVEKFSQLPFKVESKPCTSNCKINTFRTVPAEQKQEIWGTNQNYTCNIDLETDGLSPSVTPSSPKEAVHFVSRGASHHQPRIPVFLENGLQHQAEPLLPSNMKAACESRSGCANSPQSKPNYPPLSPPTRLPQLPPPVTDTRLAGPSDHIDSSVTGVQRFRDTLKIPYKLELKNEPGRTDLKHIVIDGSNVAITHGLQKFFSCRGIAIAVEYFWKLGNRNITVFVPQWRTRRDPNVTEQHFLTQLQELGILSLTPARMVFGERIASHDDRFLLHLADKTGGIIVTNDNFREFVTESVSWREIITKRLLQYTFVGDIFMVPDDPLGRNGPRLEEFLQKDVFLRDMQPLLNALPNVGMFDPSFRVPGAPATSTSHQPPARIQGALPSHWLPQQPHFPLGPGIQQNLPMPTQRSSAETSELRDALLKIFPDAEQRLKIDHILAAHPYMKDLNALSAMVLD</sequence>
<dbReference type="InterPro" id="IPR051101">
    <property type="entry name" value="ZC3H12/N4BP1_RNase_Reg"/>
</dbReference>
<evidence type="ECO:0000313" key="15">
    <source>
        <dbReference type="RefSeq" id="XP_004704744.1"/>
    </source>
</evidence>
<dbReference type="Pfam" id="PF11977">
    <property type="entry name" value="RNase_Zc3h12a"/>
    <property type="match status" value="1"/>
</dbReference>
<dbReference type="CDD" id="cd18728">
    <property type="entry name" value="PIN_N4BP1-like"/>
    <property type="match status" value="1"/>
</dbReference>
<evidence type="ECO:0000259" key="11">
    <source>
        <dbReference type="Pfam" id="PF23052"/>
    </source>
</evidence>
<dbReference type="InterPro" id="IPR021869">
    <property type="entry name" value="RNase_Zc3h12_NYN"/>
</dbReference>